<dbReference type="CDD" id="cd20556">
    <property type="entry name" value="CYCLIN_CABLES"/>
    <property type="match status" value="1"/>
</dbReference>
<dbReference type="InterPro" id="IPR006671">
    <property type="entry name" value="Cyclin_N"/>
</dbReference>
<reference evidence="4 5" key="1">
    <citation type="submission" date="2016-07" db="EMBL/GenBank/DDBJ databases">
        <title>Pervasive Adenine N6-methylation of Active Genes in Fungi.</title>
        <authorList>
            <consortium name="DOE Joint Genome Institute"/>
            <person name="Mondo S.J."/>
            <person name="Dannebaum R.O."/>
            <person name="Kuo R.C."/>
            <person name="Labutti K."/>
            <person name="Haridas S."/>
            <person name="Kuo A."/>
            <person name="Salamov A."/>
            <person name="Ahrendt S.R."/>
            <person name="Lipzen A."/>
            <person name="Sullivan W."/>
            <person name="Andreopoulos W.B."/>
            <person name="Clum A."/>
            <person name="Lindquist E."/>
            <person name="Daum C."/>
            <person name="Ramamoorthy G.K."/>
            <person name="Gryganskyi A."/>
            <person name="Culley D."/>
            <person name="Magnuson J.K."/>
            <person name="James T.Y."/>
            <person name="O'Malley M.A."/>
            <person name="Stajich J.E."/>
            <person name="Spatafora J.W."/>
            <person name="Visel A."/>
            <person name="Grigoriev I.V."/>
        </authorList>
    </citation>
    <scope>NUCLEOTIDE SEQUENCE [LARGE SCALE GENOMIC DNA]</scope>
    <source>
        <strain evidence="4 5">NRRL 1336</strain>
    </source>
</reference>
<dbReference type="SMART" id="SM00385">
    <property type="entry name" value="CYCLIN"/>
    <property type="match status" value="1"/>
</dbReference>
<dbReference type="InterPro" id="IPR013763">
    <property type="entry name" value="Cyclin-like_dom"/>
</dbReference>
<keyword evidence="1" id="KW-0195">Cyclin</keyword>
<dbReference type="PANTHER" id="PTHR22896:SF0">
    <property type="entry name" value="CYCLIN N-TERMINAL DOMAIN-CONTAINING PROTEIN"/>
    <property type="match status" value="1"/>
</dbReference>
<feature type="domain" description="Cyclin-like" evidence="3">
    <location>
        <begin position="332"/>
        <end position="416"/>
    </location>
</feature>
<comment type="similarity">
    <text evidence="1">Belongs to the cyclin family.</text>
</comment>
<dbReference type="Gene3D" id="1.10.472.10">
    <property type="entry name" value="Cyclin-like"/>
    <property type="match status" value="1"/>
</dbReference>
<dbReference type="InterPro" id="IPR036915">
    <property type="entry name" value="Cyclin-like_sf"/>
</dbReference>
<organism evidence="4 5">
    <name type="scientific">Absidia repens</name>
    <dbReference type="NCBI Taxonomy" id="90262"/>
    <lineage>
        <taxon>Eukaryota</taxon>
        <taxon>Fungi</taxon>
        <taxon>Fungi incertae sedis</taxon>
        <taxon>Mucoromycota</taxon>
        <taxon>Mucoromycotina</taxon>
        <taxon>Mucoromycetes</taxon>
        <taxon>Mucorales</taxon>
        <taxon>Cunninghamellaceae</taxon>
        <taxon>Absidia</taxon>
    </lineage>
</organism>
<dbReference type="InterPro" id="IPR012388">
    <property type="entry name" value="CABLES1/2"/>
</dbReference>
<evidence type="ECO:0000256" key="2">
    <source>
        <dbReference type="SAM" id="MobiDB-lite"/>
    </source>
</evidence>
<dbReference type="EMBL" id="MCGE01000008">
    <property type="protein sequence ID" value="ORZ18785.1"/>
    <property type="molecule type" value="Genomic_DNA"/>
</dbReference>
<dbReference type="SUPFAM" id="SSF47954">
    <property type="entry name" value="Cyclin-like"/>
    <property type="match status" value="1"/>
</dbReference>
<feature type="compositionally biased region" description="Basic and acidic residues" evidence="2">
    <location>
        <begin position="68"/>
        <end position="81"/>
    </location>
</feature>
<dbReference type="PANTHER" id="PTHR22896">
    <property type="entry name" value="CDK5 AND ABL1 ENZYME SUBSTRATE 1"/>
    <property type="match status" value="1"/>
</dbReference>
<evidence type="ECO:0000259" key="3">
    <source>
        <dbReference type="SMART" id="SM00385"/>
    </source>
</evidence>
<protein>
    <recommendedName>
        <fullName evidence="3">Cyclin-like domain-containing protein</fullName>
    </recommendedName>
</protein>
<comment type="caution">
    <text evidence="4">The sequence shown here is derived from an EMBL/GenBank/DDBJ whole genome shotgun (WGS) entry which is preliminary data.</text>
</comment>
<evidence type="ECO:0000256" key="1">
    <source>
        <dbReference type="RuleBase" id="RU000383"/>
    </source>
</evidence>
<accession>A0A1X2ILX7</accession>
<dbReference type="AlphaFoldDB" id="A0A1X2ILX7"/>
<proteinExistence type="inferred from homology"/>
<keyword evidence="5" id="KW-1185">Reference proteome</keyword>
<dbReference type="STRING" id="90262.A0A1X2ILX7"/>
<feature type="compositionally biased region" description="Basic and acidic residues" evidence="2">
    <location>
        <begin position="143"/>
        <end position="170"/>
    </location>
</feature>
<sequence>MGTTKSRKTRRNTSRPAAIDFLTNIPLGNAAETKQPSSHSTHGKNTRNNTDTTNNNNNNNNNNSDLLASHDYHTIDNEDHPSGIAALSLHSSDSCSTDDGHHPTTIPMERTSSSLPLASSLLTSGLFDHVISQSARKKHQDQRRRSSSDSSHEHYKLTREDSERPIASEKIKKKSVVPSLDDDEQRGYGGGGTTIMSIFRYYSDKIRQSTSNKRKMDRDPTAQLGYVQQQQLANHGQRRRRPCLSYAHFLSPIGTLLDDTSIQQQLDDDAYDPFFLDNEAYSYIGNLSSSYNSSSQNLRPAEARKEMNELFRLEHPDIPQEITLSKIRSIKAHLLEIGKAVDLEVSTLAHAYVYFEKLVIKHVVTKKNRKLIAACCLFLAFKINEAKGAQCHALLEAIDDELDEDTEDIHEHEFAVFADLQFNLCIPRREFMPHFEQIFTHLENMSVETYLGDSHFYEAPLHH</sequence>
<dbReference type="Proteomes" id="UP000193560">
    <property type="component" value="Unassembled WGS sequence"/>
</dbReference>
<feature type="compositionally biased region" description="Low complexity" evidence="2">
    <location>
        <begin position="46"/>
        <end position="63"/>
    </location>
</feature>
<dbReference type="GO" id="GO:0051726">
    <property type="term" value="P:regulation of cell cycle"/>
    <property type="evidence" value="ECO:0007669"/>
    <property type="project" value="InterPro"/>
</dbReference>
<feature type="region of interest" description="Disordered" evidence="2">
    <location>
        <begin position="1"/>
        <end position="112"/>
    </location>
</feature>
<dbReference type="OrthoDB" id="5353095at2759"/>
<feature type="compositionally biased region" description="Basic residues" evidence="2">
    <location>
        <begin position="1"/>
        <end position="13"/>
    </location>
</feature>
<gene>
    <name evidence="4" type="ORF">BCR42DRAFT_449927</name>
</gene>
<dbReference type="Pfam" id="PF00134">
    <property type="entry name" value="Cyclin_N"/>
    <property type="match status" value="1"/>
</dbReference>
<evidence type="ECO:0000313" key="5">
    <source>
        <dbReference type="Proteomes" id="UP000193560"/>
    </source>
</evidence>
<feature type="region of interest" description="Disordered" evidence="2">
    <location>
        <begin position="133"/>
        <end position="191"/>
    </location>
</feature>
<evidence type="ECO:0000313" key="4">
    <source>
        <dbReference type="EMBL" id="ORZ18785.1"/>
    </source>
</evidence>
<name>A0A1X2ILX7_9FUNG</name>